<dbReference type="PANTHER" id="PTHR43060:SF15">
    <property type="entry name" value="3-HYDROXYISOBUTYRATE DEHYDROGENASE-LIKE 1, MITOCHONDRIAL-RELATED"/>
    <property type="match status" value="1"/>
</dbReference>
<dbReference type="InterPro" id="IPR006115">
    <property type="entry name" value="6PGDH_NADP-bd"/>
</dbReference>
<dbReference type="Pfam" id="PF14833">
    <property type="entry name" value="NAD_binding_11"/>
    <property type="match status" value="1"/>
</dbReference>
<dbReference type="Proteomes" id="UP000321523">
    <property type="component" value="Unassembled WGS sequence"/>
</dbReference>
<accession>A0A512DV37</accession>
<evidence type="ECO:0000256" key="2">
    <source>
        <dbReference type="ARBA" id="ARBA00023027"/>
    </source>
</evidence>
<dbReference type="SUPFAM" id="SSF48179">
    <property type="entry name" value="6-phosphogluconate dehydrogenase C-terminal domain-like"/>
    <property type="match status" value="1"/>
</dbReference>
<dbReference type="InterPro" id="IPR029154">
    <property type="entry name" value="HIBADH-like_NADP-bd"/>
</dbReference>
<dbReference type="GO" id="GO:0050661">
    <property type="term" value="F:NADP binding"/>
    <property type="evidence" value="ECO:0007669"/>
    <property type="project" value="InterPro"/>
</dbReference>
<comment type="caution">
    <text evidence="6">The sequence shown here is derived from an EMBL/GenBank/DDBJ whole genome shotgun (WGS) entry which is preliminary data.</text>
</comment>
<reference evidence="6 7" key="1">
    <citation type="submission" date="2019-07" db="EMBL/GenBank/DDBJ databases">
        <title>Whole genome shotgun sequence of Skermanella aerolata NBRC 106429.</title>
        <authorList>
            <person name="Hosoyama A."/>
            <person name="Uohara A."/>
            <person name="Ohji S."/>
            <person name="Ichikawa N."/>
        </authorList>
    </citation>
    <scope>NUCLEOTIDE SEQUENCE [LARGE SCALE GENOMIC DNA]</scope>
    <source>
        <strain evidence="6 7">NBRC 106429</strain>
    </source>
</reference>
<evidence type="ECO:0000259" key="4">
    <source>
        <dbReference type="Pfam" id="PF03446"/>
    </source>
</evidence>
<name>A0A512DV37_9PROT</name>
<protein>
    <submittedName>
        <fullName evidence="6">Dehydrogenase</fullName>
    </submittedName>
</protein>
<organism evidence="6 7">
    <name type="scientific">Skermanella aerolata</name>
    <dbReference type="NCBI Taxonomy" id="393310"/>
    <lineage>
        <taxon>Bacteria</taxon>
        <taxon>Pseudomonadati</taxon>
        <taxon>Pseudomonadota</taxon>
        <taxon>Alphaproteobacteria</taxon>
        <taxon>Rhodospirillales</taxon>
        <taxon>Azospirillaceae</taxon>
        <taxon>Skermanella</taxon>
    </lineage>
</organism>
<dbReference type="Gene3D" id="3.40.50.720">
    <property type="entry name" value="NAD(P)-binding Rossmann-like Domain"/>
    <property type="match status" value="1"/>
</dbReference>
<dbReference type="InterPro" id="IPR015815">
    <property type="entry name" value="HIBADH-related"/>
</dbReference>
<evidence type="ECO:0000313" key="6">
    <source>
        <dbReference type="EMBL" id="GEO40327.1"/>
    </source>
</evidence>
<proteinExistence type="predicted"/>
<dbReference type="Pfam" id="PF03446">
    <property type="entry name" value="NAD_binding_2"/>
    <property type="match status" value="1"/>
</dbReference>
<keyword evidence="7" id="KW-1185">Reference proteome</keyword>
<dbReference type="InterPro" id="IPR013328">
    <property type="entry name" value="6PGD_dom2"/>
</dbReference>
<dbReference type="PANTHER" id="PTHR43060">
    <property type="entry name" value="3-HYDROXYISOBUTYRATE DEHYDROGENASE-LIKE 1, MITOCHONDRIAL-RELATED"/>
    <property type="match status" value="1"/>
</dbReference>
<dbReference type="InterPro" id="IPR036291">
    <property type="entry name" value="NAD(P)-bd_dom_sf"/>
</dbReference>
<dbReference type="AlphaFoldDB" id="A0A512DV37"/>
<feature type="domain" description="3-hydroxyisobutyrate dehydrogenase-like NAD-binding" evidence="5">
    <location>
        <begin position="167"/>
        <end position="278"/>
    </location>
</feature>
<keyword evidence="1" id="KW-0560">Oxidoreductase</keyword>
<keyword evidence="2" id="KW-0520">NAD</keyword>
<dbReference type="GO" id="GO:0016491">
    <property type="term" value="F:oxidoreductase activity"/>
    <property type="evidence" value="ECO:0007669"/>
    <property type="project" value="UniProtKB-KW"/>
</dbReference>
<feature type="domain" description="6-phosphogluconate dehydrogenase NADP-binding" evidence="4">
    <location>
        <begin position="5"/>
        <end position="161"/>
    </location>
</feature>
<dbReference type="Gene3D" id="1.10.1040.10">
    <property type="entry name" value="N-(1-d-carboxylethyl)-l-norvaline Dehydrogenase, domain 2"/>
    <property type="match status" value="1"/>
</dbReference>
<sequence>MAKERIGFIGVGLMGHGMAANIVDKGWPLTVMGHRNREPVEDLKRRGAAEASTPRELAEASDIVVMCVTGSPQVEAVVNGPDGLASAGKPLLIVDCSTSEPSVTTRLAAELEPKGIVLIDAPLGRTPKDAWEGTLDVMAGGAPEHVERARPVLEAFAGRILPTGPTGTGHTMKLLNNFLSMGYAALYSEALTMGAKAGLTPAVFDSVIRGGRMDCGFYQTFFKWVLERDPNAHRFTLRNGLKDMTYMASFANAAGAANPLGAAVRNSFAMAVGAGRGDEYVPRLSDIVAELNGTSLAVGQDAEKAPGKP</sequence>
<dbReference type="PIRSF" id="PIRSF000103">
    <property type="entry name" value="HIBADH"/>
    <property type="match status" value="1"/>
</dbReference>
<evidence type="ECO:0000313" key="7">
    <source>
        <dbReference type="Proteomes" id="UP000321523"/>
    </source>
</evidence>
<gene>
    <name evidence="6" type="ORF">SAE02_44750</name>
</gene>
<dbReference type="InterPro" id="IPR008927">
    <property type="entry name" value="6-PGluconate_DH-like_C_sf"/>
</dbReference>
<evidence type="ECO:0000256" key="3">
    <source>
        <dbReference type="PIRSR" id="PIRSR000103-1"/>
    </source>
</evidence>
<feature type="active site" evidence="3">
    <location>
        <position position="173"/>
    </location>
</feature>
<dbReference type="GO" id="GO:0051287">
    <property type="term" value="F:NAD binding"/>
    <property type="evidence" value="ECO:0007669"/>
    <property type="project" value="InterPro"/>
</dbReference>
<dbReference type="SUPFAM" id="SSF51735">
    <property type="entry name" value="NAD(P)-binding Rossmann-fold domains"/>
    <property type="match status" value="1"/>
</dbReference>
<evidence type="ECO:0000256" key="1">
    <source>
        <dbReference type="ARBA" id="ARBA00023002"/>
    </source>
</evidence>
<evidence type="ECO:0000259" key="5">
    <source>
        <dbReference type="Pfam" id="PF14833"/>
    </source>
</evidence>
<dbReference type="EMBL" id="BJYZ01000021">
    <property type="protein sequence ID" value="GEO40327.1"/>
    <property type="molecule type" value="Genomic_DNA"/>
</dbReference>